<dbReference type="SUPFAM" id="SSF55073">
    <property type="entry name" value="Nucleotide cyclase"/>
    <property type="match status" value="1"/>
</dbReference>
<dbReference type="SMART" id="SM00052">
    <property type="entry name" value="EAL"/>
    <property type="match status" value="1"/>
</dbReference>
<dbReference type="InterPro" id="IPR043128">
    <property type="entry name" value="Rev_trsase/Diguanyl_cyclase"/>
</dbReference>
<evidence type="ECO:0000259" key="3">
    <source>
        <dbReference type="PROSITE" id="PS50113"/>
    </source>
</evidence>
<dbReference type="InterPro" id="IPR013655">
    <property type="entry name" value="PAS_fold_3"/>
</dbReference>
<dbReference type="SUPFAM" id="SSF141868">
    <property type="entry name" value="EAL domain-like"/>
    <property type="match status" value="1"/>
</dbReference>
<dbReference type="PANTHER" id="PTHR44757">
    <property type="entry name" value="DIGUANYLATE CYCLASE DGCP"/>
    <property type="match status" value="1"/>
</dbReference>
<dbReference type="SMART" id="SM00267">
    <property type="entry name" value="GGDEF"/>
    <property type="match status" value="1"/>
</dbReference>
<evidence type="ECO:0000313" key="6">
    <source>
        <dbReference type="EMBL" id="PRY73150.1"/>
    </source>
</evidence>
<dbReference type="Pfam" id="PF01590">
    <property type="entry name" value="GAF"/>
    <property type="match status" value="1"/>
</dbReference>
<proteinExistence type="predicted"/>
<evidence type="ECO:0000259" key="2">
    <source>
        <dbReference type="PROSITE" id="PS50112"/>
    </source>
</evidence>
<sequence>MHSRMGAEEAFRQLAEGLGRSGAPDFYDTLVARLAAILEVDHVLVARVTGDAMVHTLALWSQGRPRSNIAYSLAGTPCERVVDEEACLYASDVQVRFPDDGLLQQLGAVSYLGLPLLAADGATLGLLAVLKNTPMQAAGLQKEVLRIAAVQAGAELDRSRAERAVKESERRLDTLLNHLPGMAYRCLNDRDWTMRIVSQGAQALTGYRAEELQDNRVASYAALIHPADRERVFEEVQAAVSRREPFRVIYRLHHAGEGTRWMWEQGQGVFDAAGELLHLEGFITDITEQHEAQRVQEAVMQVASTVTTRIGDDYFHQLVSTLVEILEADAGFIALLDASRPDVDPLSGRASATLSMVSVVSDGQRLDNYAYALAGTPCEQVIDEREAMVEGDGTALLPGGAGVAKAWIGRRLDNASGEPIGVVMVLYRRPLEANAFATSVLRILSTGAAAELERRRDHRRMHQLAYTDGTTGLPNRVRFMEELMRLRQEAEKGQHPLLLLLLDIRRFKEINDLHGHQIGDQLLSTTAGRLARAMGPEEVLARLSGDEFAVLVPRAQATALEQSVRRLRDAVSRPIELGHRSFVLEVSIGSACYPRDAVTPGELFKSASIALYHAKQQDDGTCPFDESMTWALQRRQQMTERLSAAIAGQRLELHFQPQVDLCTGELVGAEALCRWHDAVWGWVSPGEFIPLAEERGLIRPLGDWVLQAASRQMAAWRREGMALPGRLSLNVSAQQFADPQLAEHIATLTRDVPASAIGLELTESDFMRDPEQAVGITHALRQAGYALAIDDFGTGYSSLSYLRRFSADALKIDISFVRDMLESRHDRAIIQTIIAMARTLGMKTVAEGVESPEQAAALAGMGCEQAQGYHYGRPLPAADFAAAWARAMRRQAPG</sequence>
<feature type="domain" description="PAC" evidence="3">
    <location>
        <begin position="246"/>
        <end position="298"/>
    </location>
</feature>
<dbReference type="InterPro" id="IPR001610">
    <property type="entry name" value="PAC"/>
</dbReference>
<dbReference type="Gene3D" id="3.30.450.20">
    <property type="entry name" value="PAS domain"/>
    <property type="match status" value="1"/>
</dbReference>
<dbReference type="InterPro" id="IPR001633">
    <property type="entry name" value="EAL_dom"/>
</dbReference>
<dbReference type="PROSITE" id="PS50112">
    <property type="entry name" value="PAS"/>
    <property type="match status" value="1"/>
</dbReference>
<accession>A0A2T0VRV4</accession>
<dbReference type="PROSITE" id="PS50887">
    <property type="entry name" value="GGDEF"/>
    <property type="match status" value="1"/>
</dbReference>
<evidence type="ECO:0000259" key="4">
    <source>
        <dbReference type="PROSITE" id="PS50883"/>
    </source>
</evidence>
<dbReference type="CDD" id="cd01949">
    <property type="entry name" value="GGDEF"/>
    <property type="match status" value="1"/>
</dbReference>
<dbReference type="Gene3D" id="3.20.20.450">
    <property type="entry name" value="EAL domain"/>
    <property type="match status" value="1"/>
</dbReference>
<dbReference type="NCBIfam" id="TIGR00254">
    <property type="entry name" value="GGDEF"/>
    <property type="match status" value="1"/>
</dbReference>
<dbReference type="CDD" id="cd00130">
    <property type="entry name" value="PAS"/>
    <property type="match status" value="1"/>
</dbReference>
<dbReference type="InterPro" id="IPR003018">
    <property type="entry name" value="GAF"/>
</dbReference>
<feature type="domain" description="EAL" evidence="4">
    <location>
        <begin position="635"/>
        <end position="888"/>
    </location>
</feature>
<keyword evidence="7" id="KW-1185">Reference proteome</keyword>
<keyword evidence="1" id="KW-0175">Coiled coil</keyword>
<dbReference type="SUPFAM" id="SSF55785">
    <property type="entry name" value="PYP-like sensor domain (PAS domain)"/>
    <property type="match status" value="1"/>
</dbReference>
<dbReference type="Proteomes" id="UP000239896">
    <property type="component" value="Unassembled WGS sequence"/>
</dbReference>
<dbReference type="Gene3D" id="3.30.450.40">
    <property type="match status" value="2"/>
</dbReference>
<gene>
    <name evidence="6" type="ORF">BCL64_102230</name>
</gene>
<protein>
    <submittedName>
        <fullName evidence="6">PAS domain S-box-containing protein/diguanylate cyclase (GGDEF)-like protein</fullName>
    </submittedName>
</protein>
<dbReference type="CDD" id="cd01948">
    <property type="entry name" value="EAL"/>
    <property type="match status" value="1"/>
</dbReference>
<feature type="coiled-coil region" evidence="1">
    <location>
        <begin position="151"/>
        <end position="178"/>
    </location>
</feature>
<dbReference type="SMART" id="SM00086">
    <property type="entry name" value="PAC"/>
    <property type="match status" value="1"/>
</dbReference>
<dbReference type="InterPro" id="IPR029787">
    <property type="entry name" value="Nucleotide_cyclase"/>
</dbReference>
<dbReference type="EMBL" id="PVTM01000002">
    <property type="protein sequence ID" value="PRY73150.1"/>
    <property type="molecule type" value="Genomic_DNA"/>
</dbReference>
<dbReference type="InterPro" id="IPR035965">
    <property type="entry name" value="PAS-like_dom_sf"/>
</dbReference>
<feature type="domain" description="PAS" evidence="2">
    <location>
        <begin position="168"/>
        <end position="243"/>
    </location>
</feature>
<dbReference type="InterPro" id="IPR052155">
    <property type="entry name" value="Biofilm_reg_signaling"/>
</dbReference>
<dbReference type="AlphaFoldDB" id="A0A2T0VRV4"/>
<dbReference type="SMART" id="SM00091">
    <property type="entry name" value="PAS"/>
    <property type="match status" value="1"/>
</dbReference>
<dbReference type="Pfam" id="PF00563">
    <property type="entry name" value="EAL"/>
    <property type="match status" value="1"/>
</dbReference>
<dbReference type="InterPro" id="IPR029016">
    <property type="entry name" value="GAF-like_dom_sf"/>
</dbReference>
<dbReference type="NCBIfam" id="TIGR00229">
    <property type="entry name" value="sensory_box"/>
    <property type="match status" value="1"/>
</dbReference>
<evidence type="ECO:0000313" key="7">
    <source>
        <dbReference type="Proteomes" id="UP000239896"/>
    </source>
</evidence>
<reference evidence="6 7" key="1">
    <citation type="submission" date="2018-03" db="EMBL/GenBank/DDBJ databases">
        <title>Comparative analysis of microorganisms from saline springs in Andes Mountain Range, Colombia.</title>
        <authorList>
            <person name="Rubin E."/>
        </authorList>
    </citation>
    <scope>NUCLEOTIDE SEQUENCE [LARGE SCALE GENOMIC DNA]</scope>
    <source>
        <strain evidence="6 7">USBA 854</strain>
    </source>
</reference>
<dbReference type="SUPFAM" id="SSF55781">
    <property type="entry name" value="GAF domain-like"/>
    <property type="match status" value="2"/>
</dbReference>
<dbReference type="Gene3D" id="3.30.70.270">
    <property type="match status" value="1"/>
</dbReference>
<dbReference type="SMART" id="SM00065">
    <property type="entry name" value="GAF"/>
    <property type="match status" value="1"/>
</dbReference>
<organism evidence="6 7">
    <name type="scientific">Halomonas ventosae</name>
    <dbReference type="NCBI Taxonomy" id="229007"/>
    <lineage>
        <taxon>Bacteria</taxon>
        <taxon>Pseudomonadati</taxon>
        <taxon>Pseudomonadota</taxon>
        <taxon>Gammaproteobacteria</taxon>
        <taxon>Oceanospirillales</taxon>
        <taxon>Halomonadaceae</taxon>
        <taxon>Halomonas</taxon>
    </lineage>
</organism>
<evidence type="ECO:0000259" key="5">
    <source>
        <dbReference type="PROSITE" id="PS50887"/>
    </source>
</evidence>
<dbReference type="Pfam" id="PF08447">
    <property type="entry name" value="PAS_3"/>
    <property type="match status" value="1"/>
</dbReference>
<dbReference type="InterPro" id="IPR035919">
    <property type="entry name" value="EAL_sf"/>
</dbReference>
<dbReference type="PANTHER" id="PTHR44757:SF2">
    <property type="entry name" value="BIOFILM ARCHITECTURE MAINTENANCE PROTEIN MBAA"/>
    <property type="match status" value="1"/>
</dbReference>
<dbReference type="Pfam" id="PF00990">
    <property type="entry name" value="GGDEF"/>
    <property type="match status" value="1"/>
</dbReference>
<comment type="caution">
    <text evidence="6">The sequence shown here is derived from an EMBL/GenBank/DDBJ whole genome shotgun (WGS) entry which is preliminary data.</text>
</comment>
<feature type="domain" description="GGDEF" evidence="5">
    <location>
        <begin position="495"/>
        <end position="626"/>
    </location>
</feature>
<dbReference type="InterPro" id="IPR000014">
    <property type="entry name" value="PAS"/>
</dbReference>
<dbReference type="InterPro" id="IPR000700">
    <property type="entry name" value="PAS-assoc_C"/>
</dbReference>
<dbReference type="PROSITE" id="PS50113">
    <property type="entry name" value="PAC"/>
    <property type="match status" value="1"/>
</dbReference>
<dbReference type="RefSeq" id="WP_106229555.1">
    <property type="nucleotide sequence ID" value="NZ_PVTM01000002.1"/>
</dbReference>
<dbReference type="InterPro" id="IPR000160">
    <property type="entry name" value="GGDEF_dom"/>
</dbReference>
<evidence type="ECO:0000256" key="1">
    <source>
        <dbReference type="SAM" id="Coils"/>
    </source>
</evidence>
<name>A0A2T0VRV4_9GAMM</name>
<dbReference type="PROSITE" id="PS50883">
    <property type="entry name" value="EAL"/>
    <property type="match status" value="1"/>
</dbReference>